<dbReference type="PANTHER" id="PTHR43818:SF9">
    <property type="entry name" value="HYPOTHETICAL OXIDOREDUCTASE"/>
    <property type="match status" value="1"/>
</dbReference>
<accession>A0AA49JIX2</accession>
<dbReference type="Pfam" id="PF01408">
    <property type="entry name" value="GFO_IDH_MocA"/>
    <property type="match status" value="1"/>
</dbReference>
<dbReference type="GO" id="GO:0000166">
    <property type="term" value="F:nucleotide binding"/>
    <property type="evidence" value="ECO:0007669"/>
    <property type="project" value="InterPro"/>
</dbReference>
<name>A0AA49JIX2_9BACT</name>
<dbReference type="InterPro" id="IPR006311">
    <property type="entry name" value="TAT_signal"/>
</dbReference>
<reference evidence="2" key="1">
    <citation type="journal article" date="2023" name="Comput. Struct. Biotechnol. J.">
        <title>Discovery of a novel marine Bacteroidetes with a rich repertoire of carbohydrate-active enzymes.</title>
        <authorList>
            <person name="Chen B."/>
            <person name="Liu G."/>
            <person name="Chen Q."/>
            <person name="Wang H."/>
            <person name="Liu L."/>
            <person name="Tang K."/>
        </authorList>
    </citation>
    <scope>NUCLEOTIDE SEQUENCE</scope>
    <source>
        <strain evidence="2">TK19036</strain>
    </source>
</reference>
<evidence type="ECO:0000313" key="2">
    <source>
        <dbReference type="EMBL" id="WKN37302.1"/>
    </source>
</evidence>
<dbReference type="InterPro" id="IPR019546">
    <property type="entry name" value="TAT_signal_bac_arc"/>
</dbReference>
<protein>
    <submittedName>
        <fullName evidence="2">Gfo/Idh/MocA family oxidoreductase</fullName>
    </submittedName>
</protein>
<sequence>MKEGFNRRHFMKAAAVTGVGMGIGSSLSASPLYKTSSQSKELRAGIIGLDTSHSVAFTKVLNDPNAEADVAGVKVVAAYPKGSLDIEKSTSRIPGYTDEMKELGIKIVDSVEALLEEVDVVFLETNDGRRHLEQAMPVFKAGKPVFIDKPIAASLSDAIALFDAAEQYNVPMFSASSLRFMESAQKVRNGETVGKVLGADAYSPAHLEETHPDLFWYGVHGVETLFTVMKAGCQQVTRTQTEDAELVVGTWEDGRIGTFRGMRNGKLGYGGTAFGEEGIAPIGPYDGYRPLVVQIVEFFKTGKSPIPKEETLEIFAFMQAADESKKRGGEAVTLKSVMEEAREGSAMRE</sequence>
<dbReference type="AlphaFoldDB" id="A0AA49JIX2"/>
<dbReference type="NCBIfam" id="TIGR01409">
    <property type="entry name" value="TAT_signal_seq"/>
    <property type="match status" value="1"/>
</dbReference>
<reference evidence="2" key="2">
    <citation type="journal article" date="2024" name="Antonie Van Leeuwenhoek">
        <title>Roseihalotalea indica gen. nov., sp. nov., a halophilic Bacteroidetes from mesopelagic Southwest Indian Ocean with higher carbohydrate metabolic potential.</title>
        <authorList>
            <person name="Chen B."/>
            <person name="Zhang M."/>
            <person name="Lin D."/>
            <person name="Ye J."/>
            <person name="Tang K."/>
        </authorList>
    </citation>
    <scope>NUCLEOTIDE SEQUENCE</scope>
    <source>
        <strain evidence="2">TK19036</strain>
    </source>
</reference>
<feature type="domain" description="Gfo/Idh/MocA-like oxidoreductase N-terminal" evidence="1">
    <location>
        <begin position="43"/>
        <end position="172"/>
    </location>
</feature>
<evidence type="ECO:0000259" key="1">
    <source>
        <dbReference type="Pfam" id="PF01408"/>
    </source>
</evidence>
<dbReference type="SUPFAM" id="SSF51735">
    <property type="entry name" value="NAD(P)-binding Rossmann-fold domains"/>
    <property type="match status" value="1"/>
</dbReference>
<dbReference type="InterPro" id="IPR036291">
    <property type="entry name" value="NAD(P)-bd_dom_sf"/>
</dbReference>
<proteinExistence type="predicted"/>
<dbReference type="EMBL" id="CP120682">
    <property type="protein sequence ID" value="WKN37302.1"/>
    <property type="molecule type" value="Genomic_DNA"/>
</dbReference>
<dbReference type="Gene3D" id="3.40.50.720">
    <property type="entry name" value="NAD(P)-binding Rossmann-like Domain"/>
    <property type="match status" value="1"/>
</dbReference>
<dbReference type="PROSITE" id="PS51318">
    <property type="entry name" value="TAT"/>
    <property type="match status" value="1"/>
</dbReference>
<gene>
    <name evidence="2" type="ORF">K4G66_01090</name>
</gene>
<dbReference type="InterPro" id="IPR000683">
    <property type="entry name" value="Gfo/Idh/MocA-like_OxRdtase_N"/>
</dbReference>
<organism evidence="2">
    <name type="scientific">Roseihalotalea indica</name>
    <dbReference type="NCBI Taxonomy" id="2867963"/>
    <lineage>
        <taxon>Bacteria</taxon>
        <taxon>Pseudomonadati</taxon>
        <taxon>Bacteroidota</taxon>
        <taxon>Cytophagia</taxon>
        <taxon>Cytophagales</taxon>
        <taxon>Catalimonadaceae</taxon>
        <taxon>Roseihalotalea</taxon>
    </lineage>
</organism>
<dbReference type="PANTHER" id="PTHR43818">
    <property type="entry name" value="BCDNA.GH03377"/>
    <property type="match status" value="1"/>
</dbReference>
<dbReference type="InterPro" id="IPR050463">
    <property type="entry name" value="Gfo/Idh/MocA_oxidrdct_glycsds"/>
</dbReference>